<keyword evidence="2" id="KW-1185">Reference proteome</keyword>
<dbReference type="Gene3D" id="3.80.10.10">
    <property type="entry name" value="Ribonuclease Inhibitor"/>
    <property type="match status" value="1"/>
</dbReference>
<evidence type="ECO:0000313" key="2">
    <source>
        <dbReference type="Proteomes" id="UP001180020"/>
    </source>
</evidence>
<dbReference type="AlphaFoldDB" id="A0AAV9EBI5"/>
<gene>
    <name evidence="1" type="ORF">QJS10_CPA08g00895</name>
</gene>
<accession>A0AAV9EBI5</accession>
<name>A0AAV9EBI5_ACOCL</name>
<evidence type="ECO:0000313" key="1">
    <source>
        <dbReference type="EMBL" id="KAK1310170.1"/>
    </source>
</evidence>
<reference evidence="1" key="2">
    <citation type="submission" date="2023-06" db="EMBL/GenBank/DDBJ databases">
        <authorList>
            <person name="Ma L."/>
            <person name="Liu K.-W."/>
            <person name="Li Z."/>
            <person name="Hsiao Y.-Y."/>
            <person name="Qi Y."/>
            <person name="Fu T."/>
            <person name="Tang G."/>
            <person name="Zhang D."/>
            <person name="Sun W.-H."/>
            <person name="Liu D.-K."/>
            <person name="Li Y."/>
            <person name="Chen G.-Z."/>
            <person name="Liu X.-D."/>
            <person name="Liao X.-Y."/>
            <person name="Jiang Y.-T."/>
            <person name="Yu X."/>
            <person name="Hao Y."/>
            <person name="Huang J."/>
            <person name="Zhao X.-W."/>
            <person name="Ke S."/>
            <person name="Chen Y.-Y."/>
            <person name="Wu W.-L."/>
            <person name="Hsu J.-L."/>
            <person name="Lin Y.-F."/>
            <person name="Huang M.-D."/>
            <person name="Li C.-Y."/>
            <person name="Huang L."/>
            <person name="Wang Z.-W."/>
            <person name="Zhao X."/>
            <person name="Zhong W.-Y."/>
            <person name="Peng D.-H."/>
            <person name="Ahmad S."/>
            <person name="Lan S."/>
            <person name="Zhang J.-S."/>
            <person name="Tsai W.-C."/>
            <person name="Van De Peer Y."/>
            <person name="Liu Z.-J."/>
        </authorList>
    </citation>
    <scope>NUCLEOTIDE SEQUENCE</scope>
    <source>
        <strain evidence="1">CP</strain>
        <tissue evidence="1">Leaves</tissue>
    </source>
</reference>
<dbReference type="SUPFAM" id="SSF52058">
    <property type="entry name" value="L domain-like"/>
    <property type="match status" value="1"/>
</dbReference>
<reference evidence="1" key="1">
    <citation type="journal article" date="2023" name="Nat. Commun.">
        <title>Diploid and tetraploid genomes of Acorus and the evolution of monocots.</title>
        <authorList>
            <person name="Ma L."/>
            <person name="Liu K.W."/>
            <person name="Li Z."/>
            <person name="Hsiao Y.Y."/>
            <person name="Qi Y."/>
            <person name="Fu T."/>
            <person name="Tang G.D."/>
            <person name="Zhang D."/>
            <person name="Sun W.H."/>
            <person name="Liu D.K."/>
            <person name="Li Y."/>
            <person name="Chen G.Z."/>
            <person name="Liu X.D."/>
            <person name="Liao X.Y."/>
            <person name="Jiang Y.T."/>
            <person name="Yu X."/>
            <person name="Hao Y."/>
            <person name="Huang J."/>
            <person name="Zhao X.W."/>
            <person name="Ke S."/>
            <person name="Chen Y.Y."/>
            <person name="Wu W.L."/>
            <person name="Hsu J.L."/>
            <person name="Lin Y.F."/>
            <person name="Huang M.D."/>
            <person name="Li C.Y."/>
            <person name="Huang L."/>
            <person name="Wang Z.W."/>
            <person name="Zhao X."/>
            <person name="Zhong W.Y."/>
            <person name="Peng D.H."/>
            <person name="Ahmad S."/>
            <person name="Lan S."/>
            <person name="Zhang J.S."/>
            <person name="Tsai W.C."/>
            <person name="Van de Peer Y."/>
            <person name="Liu Z.J."/>
        </authorList>
    </citation>
    <scope>NUCLEOTIDE SEQUENCE</scope>
    <source>
        <strain evidence="1">CP</strain>
    </source>
</reference>
<comment type="caution">
    <text evidence="1">The sequence shown here is derived from an EMBL/GenBank/DDBJ whole genome shotgun (WGS) entry which is preliminary data.</text>
</comment>
<organism evidence="1 2">
    <name type="scientific">Acorus calamus</name>
    <name type="common">Sweet flag</name>
    <dbReference type="NCBI Taxonomy" id="4465"/>
    <lineage>
        <taxon>Eukaryota</taxon>
        <taxon>Viridiplantae</taxon>
        <taxon>Streptophyta</taxon>
        <taxon>Embryophyta</taxon>
        <taxon>Tracheophyta</taxon>
        <taxon>Spermatophyta</taxon>
        <taxon>Magnoliopsida</taxon>
        <taxon>Liliopsida</taxon>
        <taxon>Acoraceae</taxon>
        <taxon>Acorus</taxon>
    </lineage>
</organism>
<dbReference type="InterPro" id="IPR032675">
    <property type="entry name" value="LRR_dom_sf"/>
</dbReference>
<sequence length="212" mass="24075">MTDPSTASGSLVRLRSPCRGVLLYKAVELRYRGDYTKDEEVVWWAPSPPMTFHHLLVLLRLSGCVKGLRPALPSSDATYVKGFTSLWLLNLEDNCIHAWDEVMKLSQLRSLEQLHLDKNKLRHIFYAASNPRPASKDDFGTQDQQIKTFEKLHCLLLEVTLPQKTEGSGIGRCRYSTKYNPSTLRPTPILRPECGSCTKKSEEVKETVRPES</sequence>
<proteinExistence type="predicted"/>
<protein>
    <submittedName>
        <fullName evidence="1">Uncharacterized protein</fullName>
    </submittedName>
</protein>
<dbReference type="EMBL" id="JAUJYO010000008">
    <property type="protein sequence ID" value="KAK1310170.1"/>
    <property type="molecule type" value="Genomic_DNA"/>
</dbReference>
<dbReference type="Proteomes" id="UP001180020">
    <property type="component" value="Unassembled WGS sequence"/>
</dbReference>